<protein>
    <recommendedName>
        <fullName evidence="2">Histidine kinase/HSP90-like ATPase domain-containing protein</fullName>
    </recommendedName>
</protein>
<dbReference type="GO" id="GO:0048038">
    <property type="term" value="F:quinone binding"/>
    <property type="evidence" value="ECO:0007669"/>
    <property type="project" value="EnsemblPlants"/>
</dbReference>
<proteinExistence type="predicted"/>
<dbReference type="InterPro" id="IPR003594">
    <property type="entry name" value="HATPase_dom"/>
</dbReference>
<feature type="region of interest" description="Disordered" evidence="1">
    <location>
        <begin position="43"/>
        <end position="62"/>
    </location>
</feature>
<keyword evidence="4" id="KW-1185">Reference proteome</keyword>
<dbReference type="SUPFAM" id="SSF55874">
    <property type="entry name" value="ATPase domain of HSP90 chaperone/DNA topoisomerase II/histidine kinase"/>
    <property type="match status" value="1"/>
</dbReference>
<dbReference type="KEGG" id="atr:18442090"/>
<dbReference type="InterPro" id="IPR036890">
    <property type="entry name" value="HATPase_C_sf"/>
</dbReference>
<dbReference type="GO" id="GO:0010468">
    <property type="term" value="P:regulation of gene expression"/>
    <property type="evidence" value="ECO:0007669"/>
    <property type="project" value="EnsemblPlants"/>
</dbReference>
<evidence type="ECO:0000313" key="4">
    <source>
        <dbReference type="Proteomes" id="UP000017836"/>
    </source>
</evidence>
<dbReference type="GO" id="GO:0080005">
    <property type="term" value="P:photosystem stoichiometry adjustment"/>
    <property type="evidence" value="ECO:0007669"/>
    <property type="project" value="EnsemblPlants"/>
</dbReference>
<dbReference type="eggNOG" id="ENOG502QPUM">
    <property type="taxonomic scope" value="Eukaryota"/>
</dbReference>
<dbReference type="EMBL" id="KI392567">
    <property type="protein sequence ID" value="ERN13842.1"/>
    <property type="molecule type" value="Genomic_DNA"/>
</dbReference>
<dbReference type="GO" id="GO:0009570">
    <property type="term" value="C:chloroplast stroma"/>
    <property type="evidence" value="ECO:0007669"/>
    <property type="project" value="EnsemblPlants"/>
</dbReference>
<dbReference type="STRING" id="13333.W1PUZ4"/>
<accession>W1PUZ4</accession>
<dbReference type="PANTHER" id="PTHR48206">
    <property type="entry name" value="CHLOROPLAST SENSOR KINASE, CHLOROPLASTIC"/>
    <property type="match status" value="1"/>
</dbReference>
<dbReference type="HOGENOM" id="CLU_030225_0_0_1"/>
<reference evidence="4" key="1">
    <citation type="journal article" date="2013" name="Science">
        <title>The Amborella genome and the evolution of flowering plants.</title>
        <authorList>
            <consortium name="Amborella Genome Project"/>
        </authorList>
    </citation>
    <scope>NUCLEOTIDE SEQUENCE [LARGE SCALE GENOMIC DNA]</scope>
</reference>
<organism evidence="3 4">
    <name type="scientific">Amborella trichopoda</name>
    <dbReference type="NCBI Taxonomy" id="13333"/>
    <lineage>
        <taxon>Eukaryota</taxon>
        <taxon>Viridiplantae</taxon>
        <taxon>Streptophyta</taxon>
        <taxon>Embryophyta</taxon>
        <taxon>Tracheophyta</taxon>
        <taxon>Spermatophyta</taxon>
        <taxon>Magnoliopsida</taxon>
        <taxon>Amborellales</taxon>
        <taxon>Amborellaceae</taxon>
        <taxon>Amborella</taxon>
    </lineage>
</organism>
<dbReference type="Gene3D" id="3.30.565.10">
    <property type="entry name" value="Histidine kinase-like ATPase, C-terminal domain"/>
    <property type="match status" value="1"/>
</dbReference>
<name>W1PUZ4_AMBTC</name>
<dbReference type="GO" id="GO:0010109">
    <property type="term" value="P:regulation of photosynthesis"/>
    <property type="evidence" value="ECO:0000318"/>
    <property type="project" value="GO_Central"/>
</dbReference>
<dbReference type="GO" id="GO:0009507">
    <property type="term" value="C:chloroplast"/>
    <property type="evidence" value="ECO:0000318"/>
    <property type="project" value="GO_Central"/>
</dbReference>
<dbReference type="AlphaFoldDB" id="W1PUZ4"/>
<dbReference type="OMA" id="HTKRNEI"/>
<evidence type="ECO:0000313" key="3">
    <source>
        <dbReference type="EMBL" id="ERN13842.1"/>
    </source>
</evidence>
<evidence type="ECO:0000256" key="1">
    <source>
        <dbReference type="SAM" id="MobiDB-lite"/>
    </source>
</evidence>
<dbReference type="PANTHER" id="PTHR48206:SF1">
    <property type="entry name" value="CHLOROPLAST SENSOR KINASE, CHLOROPLASTIC"/>
    <property type="match status" value="1"/>
</dbReference>
<dbReference type="GO" id="GO:0051776">
    <property type="term" value="P:detection of redox state"/>
    <property type="evidence" value="ECO:0007669"/>
    <property type="project" value="EnsemblPlants"/>
</dbReference>
<sequence>MALSAINPFSSPFKSLIHAPHSCGNNSLNNLRLLINPRASNHRGSSGIKVGEGALEKGANPRQAQSYVTHEDSEDEGLIASAMAAASVIRKASKSPVEFIQRTEKPSKNELMVSPSEDFQRLCIEQLGLFRRIVGRDVVLSVYVRPAGSYVMERLELHRVMLYPKMNLDEKADIVVIIGTFGLPSGLQTAEAALSNQQVEEIPECRAFVLPMMKDPFLVGLLVAEFPVMELGTYVAEHTYDSQLSIGSPNEETDGLPLWTDENRLEVGPFDKDSVRGFHLFTAEQISAAVGVSRSLAVAYVMDQKAVLLQQSSWQHNVRMSNLIEQIRDSLSSIRILGNMLSVQLKKSEISYDVVEDILVQGDRMKDTLKQLQDAVYLTKANIVRFNEDMLSKVQRIHSNFGHPEIGYSYSGDILSSNSTDHASKKKGMDYTFPPSSELKDFEIPMPPLALAALQQHKIRPCNVSKVLAELVGAADLLVKMQQRSLLLREFSMPLEAAIEESALHQALSNLVEGALLRTQVGGKVEIIAIEAPGGGVLIVLDDDGPDMHYMTQMHSLAPFGAELSSVGKVEDSITWNFVAGLTVAREILESYGSVVRVTSPRLPNAILGAGGTRIELWLPAVPSDFTGFSRPEKQQDA</sequence>
<dbReference type="InterPro" id="IPR053334">
    <property type="entry name" value="Chloroplast_Sensor_Kinase"/>
</dbReference>
<dbReference type="Proteomes" id="UP000017836">
    <property type="component" value="Unassembled WGS sequence"/>
</dbReference>
<gene>
    <name evidence="3" type="ORF">AMTR_s00049p00226280</name>
</gene>
<evidence type="ECO:0000259" key="2">
    <source>
        <dbReference type="Pfam" id="PF02518"/>
    </source>
</evidence>
<dbReference type="OrthoDB" id="43364at2759"/>
<dbReference type="Pfam" id="PF02518">
    <property type="entry name" value="HATPase_c"/>
    <property type="match status" value="1"/>
</dbReference>
<dbReference type="Gramene" id="ERN13842">
    <property type="protein sequence ID" value="ERN13842"/>
    <property type="gene ID" value="AMTR_s00049p00226280"/>
</dbReference>
<feature type="domain" description="Histidine kinase/HSP90-like ATPase" evidence="2">
    <location>
        <begin position="501"/>
        <end position="621"/>
    </location>
</feature>
<dbReference type="GO" id="GO:0004673">
    <property type="term" value="F:protein histidine kinase activity"/>
    <property type="evidence" value="ECO:0000318"/>
    <property type="project" value="GO_Central"/>
</dbReference>